<dbReference type="NCBIfam" id="NF001370">
    <property type="entry name" value="PRK00278.1-2"/>
    <property type="match status" value="1"/>
</dbReference>
<keyword evidence="6 10" id="KW-0210">Decarboxylase</keyword>
<keyword evidence="13" id="KW-1185">Reference proteome</keyword>
<dbReference type="GO" id="GO:0004640">
    <property type="term" value="F:phosphoribosylanthranilate isomerase activity"/>
    <property type="evidence" value="ECO:0007669"/>
    <property type="project" value="TreeGrafter"/>
</dbReference>
<keyword evidence="5 10" id="KW-0028">Amino-acid biosynthesis</keyword>
<proteinExistence type="inferred from homology"/>
<evidence type="ECO:0000313" key="12">
    <source>
        <dbReference type="EMBL" id="QJB68105.1"/>
    </source>
</evidence>
<evidence type="ECO:0000256" key="8">
    <source>
        <dbReference type="ARBA" id="ARBA00023141"/>
    </source>
</evidence>
<dbReference type="PROSITE" id="PS00614">
    <property type="entry name" value="IGPS"/>
    <property type="match status" value="1"/>
</dbReference>
<dbReference type="GO" id="GO:0000162">
    <property type="term" value="P:L-tryptophan biosynthetic process"/>
    <property type="evidence" value="ECO:0007669"/>
    <property type="project" value="UniProtKB-UniRule"/>
</dbReference>
<dbReference type="EMBL" id="CP051217">
    <property type="protein sequence ID" value="QJB68105.1"/>
    <property type="molecule type" value="Genomic_DNA"/>
</dbReference>
<accession>A0A6H2DJI3</accession>
<dbReference type="NCBIfam" id="NF001373">
    <property type="entry name" value="PRK00278.1-6"/>
    <property type="match status" value="1"/>
</dbReference>
<dbReference type="InterPro" id="IPR011060">
    <property type="entry name" value="RibuloseP-bd_barrel"/>
</dbReference>
<evidence type="ECO:0000256" key="10">
    <source>
        <dbReference type="HAMAP-Rule" id="MF_00134"/>
    </source>
</evidence>
<dbReference type="PANTHER" id="PTHR22854:SF2">
    <property type="entry name" value="INDOLE-3-GLYCEROL-PHOSPHATE SYNTHASE"/>
    <property type="match status" value="1"/>
</dbReference>
<evidence type="ECO:0000256" key="5">
    <source>
        <dbReference type="ARBA" id="ARBA00022605"/>
    </source>
</evidence>
<name>A0A6H2DJI3_9SPHN</name>
<evidence type="ECO:0000313" key="13">
    <source>
        <dbReference type="Proteomes" id="UP000501600"/>
    </source>
</evidence>
<keyword evidence="8 10" id="KW-0057">Aromatic amino acid biosynthesis</keyword>
<comment type="pathway">
    <text evidence="2 10">Amino-acid biosynthesis; L-tryptophan biosynthesis; L-tryptophan from chorismate: step 4/5.</text>
</comment>
<dbReference type="NCBIfam" id="NF001377">
    <property type="entry name" value="PRK00278.2-4"/>
    <property type="match status" value="1"/>
</dbReference>
<dbReference type="InterPro" id="IPR001468">
    <property type="entry name" value="Indole-3-GlycerolPSynthase_CS"/>
</dbReference>
<dbReference type="GO" id="GO:0004425">
    <property type="term" value="F:indole-3-glycerol-phosphate synthase activity"/>
    <property type="evidence" value="ECO:0007669"/>
    <property type="project" value="UniProtKB-UniRule"/>
</dbReference>
<evidence type="ECO:0000256" key="6">
    <source>
        <dbReference type="ARBA" id="ARBA00022793"/>
    </source>
</evidence>
<sequence>MTDKLTEICNMKRGHVIERQAAISHSAMHMQIAAQDPPRGFIRAIEGKSREGFALIAEIKKASPSKGLIRSDFDPPSHARAYEAGGAACLSILTDQPYFQGADEYLVAARAATHLPCLRKDFMVDPWQVLESRALGADAILIIMAALDDVLAAEIEATAIKHGMDVLIEVHDAIELERALKLQSPLLGINNRNLKTFETSLEQTESLAALVPEDRIMVSESGIFTHADCQRLAEAGARSFLVGESLMRQPDVEAATRLLLSGQSMENAP</sequence>
<dbReference type="Proteomes" id="UP000501600">
    <property type="component" value="Chromosome"/>
</dbReference>
<evidence type="ECO:0000256" key="7">
    <source>
        <dbReference type="ARBA" id="ARBA00022822"/>
    </source>
</evidence>
<organism evidence="12 13">
    <name type="scientific">Parasphingorhabdus halotolerans</name>
    <dbReference type="NCBI Taxonomy" id="2725558"/>
    <lineage>
        <taxon>Bacteria</taxon>
        <taxon>Pseudomonadati</taxon>
        <taxon>Pseudomonadota</taxon>
        <taxon>Alphaproteobacteria</taxon>
        <taxon>Sphingomonadales</taxon>
        <taxon>Sphingomonadaceae</taxon>
        <taxon>Parasphingorhabdus</taxon>
    </lineage>
</organism>
<dbReference type="UniPathway" id="UPA00035">
    <property type="reaction ID" value="UER00043"/>
</dbReference>
<protein>
    <recommendedName>
        <fullName evidence="4 10">Indole-3-glycerol phosphate synthase</fullName>
        <shortName evidence="10">IGPS</shortName>
        <ecNumber evidence="3 10">4.1.1.48</ecNumber>
    </recommendedName>
</protein>
<keyword evidence="9 10" id="KW-0456">Lyase</keyword>
<dbReference type="SUPFAM" id="SSF51366">
    <property type="entry name" value="Ribulose-phoshate binding barrel"/>
    <property type="match status" value="1"/>
</dbReference>
<evidence type="ECO:0000259" key="11">
    <source>
        <dbReference type="Pfam" id="PF00218"/>
    </source>
</evidence>
<dbReference type="InterPro" id="IPR045186">
    <property type="entry name" value="Indole-3-glycerol_P_synth"/>
</dbReference>
<dbReference type="Pfam" id="PF00218">
    <property type="entry name" value="IGPS"/>
    <property type="match status" value="1"/>
</dbReference>
<gene>
    <name evidence="10 12" type="primary">trpC</name>
    <name evidence="12" type="ORF">HF685_01265</name>
</gene>
<evidence type="ECO:0000256" key="2">
    <source>
        <dbReference type="ARBA" id="ARBA00004696"/>
    </source>
</evidence>
<reference evidence="12 13" key="1">
    <citation type="submission" date="2020-04" db="EMBL/GenBank/DDBJ databases">
        <title>Genome sequence for Sphingorhabdus sp. strain M1.</title>
        <authorList>
            <person name="Park S.-J."/>
        </authorList>
    </citation>
    <scope>NUCLEOTIDE SEQUENCE [LARGE SCALE GENOMIC DNA]</scope>
    <source>
        <strain evidence="12 13">JK6</strain>
    </source>
</reference>
<feature type="domain" description="Indole-3-glycerol phosphate synthase" evidence="11">
    <location>
        <begin position="5"/>
        <end position="258"/>
    </location>
</feature>
<dbReference type="CDD" id="cd00331">
    <property type="entry name" value="IGPS"/>
    <property type="match status" value="1"/>
</dbReference>
<dbReference type="RefSeq" id="WP_168817907.1">
    <property type="nucleotide sequence ID" value="NZ_CP051217.1"/>
</dbReference>
<evidence type="ECO:0000256" key="3">
    <source>
        <dbReference type="ARBA" id="ARBA00012362"/>
    </source>
</evidence>
<comment type="similarity">
    <text evidence="10">Belongs to the TrpC family.</text>
</comment>
<dbReference type="PANTHER" id="PTHR22854">
    <property type="entry name" value="TRYPTOPHAN BIOSYNTHESIS PROTEIN"/>
    <property type="match status" value="1"/>
</dbReference>
<comment type="catalytic activity">
    <reaction evidence="1 10">
        <text>1-(2-carboxyphenylamino)-1-deoxy-D-ribulose 5-phosphate + H(+) = (1S,2R)-1-C-(indol-3-yl)glycerol 3-phosphate + CO2 + H2O</text>
        <dbReference type="Rhea" id="RHEA:23476"/>
        <dbReference type="ChEBI" id="CHEBI:15377"/>
        <dbReference type="ChEBI" id="CHEBI:15378"/>
        <dbReference type="ChEBI" id="CHEBI:16526"/>
        <dbReference type="ChEBI" id="CHEBI:58613"/>
        <dbReference type="ChEBI" id="CHEBI:58866"/>
        <dbReference type="EC" id="4.1.1.48"/>
    </reaction>
</comment>
<evidence type="ECO:0000256" key="9">
    <source>
        <dbReference type="ARBA" id="ARBA00023239"/>
    </source>
</evidence>
<evidence type="ECO:0000256" key="4">
    <source>
        <dbReference type="ARBA" id="ARBA00018080"/>
    </source>
</evidence>
<dbReference type="EC" id="4.1.1.48" evidence="3 10"/>
<dbReference type="Gene3D" id="3.20.20.70">
    <property type="entry name" value="Aldolase class I"/>
    <property type="match status" value="1"/>
</dbReference>
<dbReference type="InterPro" id="IPR013798">
    <property type="entry name" value="Indole-3-glycerol_P_synth_dom"/>
</dbReference>
<dbReference type="HAMAP" id="MF_00134_B">
    <property type="entry name" value="IGPS_B"/>
    <property type="match status" value="1"/>
</dbReference>
<dbReference type="KEGG" id="phao:HF685_01265"/>
<keyword evidence="7 10" id="KW-0822">Tryptophan biosynthesis</keyword>
<dbReference type="InterPro" id="IPR013785">
    <property type="entry name" value="Aldolase_TIM"/>
</dbReference>
<dbReference type="AlphaFoldDB" id="A0A6H2DJI3"/>
<dbReference type="FunFam" id="3.20.20.70:FF:000024">
    <property type="entry name" value="Indole-3-glycerol phosphate synthase"/>
    <property type="match status" value="1"/>
</dbReference>
<evidence type="ECO:0000256" key="1">
    <source>
        <dbReference type="ARBA" id="ARBA00001633"/>
    </source>
</evidence>